<keyword evidence="3 5" id="KW-1133">Transmembrane helix</keyword>
<dbReference type="GO" id="GO:0016020">
    <property type="term" value="C:membrane"/>
    <property type="evidence" value="ECO:0007669"/>
    <property type="project" value="UniProtKB-SubCell"/>
</dbReference>
<dbReference type="NCBIfam" id="TIGR03062">
    <property type="entry name" value="pip_yhgE_Cterm"/>
    <property type="match status" value="1"/>
</dbReference>
<protein>
    <submittedName>
        <fullName evidence="7">Putative membrane protein</fullName>
    </submittedName>
</protein>
<dbReference type="AlphaFoldDB" id="A0A839E5Q3"/>
<evidence type="ECO:0000259" key="6">
    <source>
        <dbReference type="Pfam" id="PF12698"/>
    </source>
</evidence>
<organism evidence="7 8">
    <name type="scientific">Microcella alkalica</name>
    <dbReference type="NCBI Taxonomy" id="355930"/>
    <lineage>
        <taxon>Bacteria</taxon>
        <taxon>Bacillati</taxon>
        <taxon>Actinomycetota</taxon>
        <taxon>Actinomycetes</taxon>
        <taxon>Micrococcales</taxon>
        <taxon>Microbacteriaceae</taxon>
        <taxon>Microcella</taxon>
    </lineage>
</organism>
<evidence type="ECO:0000256" key="3">
    <source>
        <dbReference type="ARBA" id="ARBA00022989"/>
    </source>
</evidence>
<feature type="transmembrane region" description="Helical" evidence="5">
    <location>
        <begin position="503"/>
        <end position="528"/>
    </location>
</feature>
<dbReference type="InterPro" id="IPR017500">
    <property type="entry name" value="Phage_infect_YhgE_N"/>
</dbReference>
<comment type="subcellular location">
    <subcellularLocation>
        <location evidence="1">Membrane</location>
        <topology evidence="1">Multi-pass membrane protein</topology>
    </subcellularLocation>
</comment>
<feature type="domain" description="ABC-2 type transporter transmembrane" evidence="6">
    <location>
        <begin position="405"/>
        <end position="608"/>
    </location>
</feature>
<sequence length="632" mass="60324">MSTPIPDPDSRRRPSGARRWAGIIAAVMVPLGLVGAALAAVGDADDALDRIPAAVVNADELVTTTGPDGEEQPVFAGRQLVTELTGPDASGFDWRAMSAEQAAADLASGEVLAVLTIPEGFSRSLLTVGSPDQELAELVIETDDAHSYLAGTIVQAVGSSLATQIGDTVTGQYLAGLQSGLGELGSALGDASEGAEQLGDGVGEVGAGVASLGDGIAALGSGADASAAGARDFAAGLEQYTGGVASLSTGLAQLDQGAAGLDQLATAVASADAAASFAAGQLAALVPAVQASSLADAEKQAFIAALTQAQIAAGTTTAVAPQIKGAVDGIQGGIAESAVGAAALAGGGPALVQGADALADGLGALGSGAAEASAGAGELAAGADALAAGADALAAGLADGAAQVPESGDAELASSPVAVESTRANAVDGLGGVLAGTLVPVGLWLGALATMIVVRPAASGVVGTAASAGAILRRVLGRASLLAVAQAVLVTALLHTAGGVDLALAPAVLALTALIALALTALHAALVLGLGRAGLVVSILMLGVQLVAIGGLIPVVALAEPFPTLSAVLPLSYAVDGLQALLAGGDGARIAGAVGAMLVVGVLSLVVARVAVGRARRRSALAGFAPGALARA</sequence>
<feature type="transmembrane region" description="Helical" evidence="5">
    <location>
        <begin position="430"/>
        <end position="454"/>
    </location>
</feature>
<feature type="transmembrane region" description="Helical" evidence="5">
    <location>
        <begin position="590"/>
        <end position="612"/>
    </location>
</feature>
<name>A0A839E5Q3_9MICO</name>
<feature type="transmembrane region" description="Helical" evidence="5">
    <location>
        <begin position="475"/>
        <end position="497"/>
    </location>
</feature>
<proteinExistence type="predicted"/>
<evidence type="ECO:0000256" key="4">
    <source>
        <dbReference type="ARBA" id="ARBA00023136"/>
    </source>
</evidence>
<keyword evidence="8" id="KW-1185">Reference proteome</keyword>
<comment type="caution">
    <text evidence="7">The sequence shown here is derived from an EMBL/GenBank/DDBJ whole genome shotgun (WGS) entry which is preliminary data.</text>
</comment>
<dbReference type="EMBL" id="JACGWX010000001">
    <property type="protein sequence ID" value="MBA8846473.1"/>
    <property type="molecule type" value="Genomic_DNA"/>
</dbReference>
<reference evidence="7 8" key="1">
    <citation type="submission" date="2020-07" db="EMBL/GenBank/DDBJ databases">
        <title>Sequencing the genomes of 1000 actinobacteria strains.</title>
        <authorList>
            <person name="Klenk H.-P."/>
        </authorList>
    </citation>
    <scope>NUCLEOTIDE SEQUENCE [LARGE SCALE GENOMIC DNA]</scope>
    <source>
        <strain evidence="7 8">DSM 19663</strain>
    </source>
</reference>
<keyword evidence="4 5" id="KW-0472">Membrane</keyword>
<dbReference type="NCBIfam" id="TIGR03061">
    <property type="entry name" value="pip_yhgE_Nterm"/>
    <property type="match status" value="1"/>
</dbReference>
<dbReference type="GO" id="GO:0140359">
    <property type="term" value="F:ABC-type transporter activity"/>
    <property type="evidence" value="ECO:0007669"/>
    <property type="project" value="InterPro"/>
</dbReference>
<dbReference type="PANTHER" id="PTHR43077">
    <property type="entry name" value="TRANSPORT PERMEASE YVFS-RELATED"/>
    <property type="match status" value="1"/>
</dbReference>
<evidence type="ECO:0000256" key="5">
    <source>
        <dbReference type="SAM" id="Phobius"/>
    </source>
</evidence>
<feature type="transmembrane region" description="Helical" evidence="5">
    <location>
        <begin position="20"/>
        <end position="41"/>
    </location>
</feature>
<dbReference type="InterPro" id="IPR017501">
    <property type="entry name" value="Phage_infect_YhgE_C"/>
</dbReference>
<keyword evidence="2 5" id="KW-0812">Transmembrane</keyword>
<accession>A0A839E5Q3</accession>
<evidence type="ECO:0000256" key="2">
    <source>
        <dbReference type="ARBA" id="ARBA00022692"/>
    </source>
</evidence>
<evidence type="ECO:0000313" key="7">
    <source>
        <dbReference type="EMBL" id="MBA8846473.1"/>
    </source>
</evidence>
<evidence type="ECO:0000256" key="1">
    <source>
        <dbReference type="ARBA" id="ARBA00004141"/>
    </source>
</evidence>
<dbReference type="PANTHER" id="PTHR43077:SF5">
    <property type="entry name" value="PHAGE INFECTION PROTEIN"/>
    <property type="match status" value="1"/>
</dbReference>
<dbReference type="Gene3D" id="3.40.1710.10">
    <property type="entry name" value="abc type-2 transporter like domain"/>
    <property type="match status" value="1"/>
</dbReference>
<dbReference type="RefSeq" id="WP_182489088.1">
    <property type="nucleotide sequence ID" value="NZ_BAAAOV010000003.1"/>
</dbReference>
<feature type="transmembrane region" description="Helical" evidence="5">
    <location>
        <begin position="535"/>
        <end position="559"/>
    </location>
</feature>
<gene>
    <name evidence="7" type="ORF">FHX53_000037</name>
</gene>
<dbReference type="InterPro" id="IPR013525">
    <property type="entry name" value="ABC2_TM"/>
</dbReference>
<evidence type="ECO:0000313" key="8">
    <source>
        <dbReference type="Proteomes" id="UP000585905"/>
    </source>
</evidence>
<dbReference type="InterPro" id="IPR051328">
    <property type="entry name" value="T7SS_ABC-Transporter"/>
</dbReference>
<dbReference type="Pfam" id="PF12698">
    <property type="entry name" value="ABC2_membrane_3"/>
    <property type="match status" value="1"/>
</dbReference>
<dbReference type="Proteomes" id="UP000585905">
    <property type="component" value="Unassembled WGS sequence"/>
</dbReference>